<evidence type="ECO:0000313" key="1">
    <source>
        <dbReference type="EMBL" id="KAH7420795.1"/>
    </source>
</evidence>
<organism evidence="1 2">
    <name type="scientific">Ceratopteris richardii</name>
    <name type="common">Triangle waterfern</name>
    <dbReference type="NCBI Taxonomy" id="49495"/>
    <lineage>
        <taxon>Eukaryota</taxon>
        <taxon>Viridiplantae</taxon>
        <taxon>Streptophyta</taxon>
        <taxon>Embryophyta</taxon>
        <taxon>Tracheophyta</taxon>
        <taxon>Polypodiopsida</taxon>
        <taxon>Polypodiidae</taxon>
        <taxon>Polypodiales</taxon>
        <taxon>Pteridineae</taxon>
        <taxon>Pteridaceae</taxon>
        <taxon>Parkerioideae</taxon>
        <taxon>Ceratopteris</taxon>
    </lineage>
</organism>
<dbReference type="AlphaFoldDB" id="A0A8T2THA9"/>
<dbReference type="Proteomes" id="UP000825935">
    <property type="component" value="Chromosome 13"/>
</dbReference>
<name>A0A8T2THA9_CERRI</name>
<keyword evidence="2" id="KW-1185">Reference proteome</keyword>
<comment type="caution">
    <text evidence="1">The sequence shown here is derived from an EMBL/GenBank/DDBJ whole genome shotgun (WGS) entry which is preliminary data.</text>
</comment>
<reference evidence="1" key="1">
    <citation type="submission" date="2021-08" db="EMBL/GenBank/DDBJ databases">
        <title>WGS assembly of Ceratopteris richardii.</title>
        <authorList>
            <person name="Marchant D.B."/>
            <person name="Chen G."/>
            <person name="Jenkins J."/>
            <person name="Shu S."/>
            <person name="Leebens-Mack J."/>
            <person name="Grimwood J."/>
            <person name="Schmutz J."/>
            <person name="Soltis P."/>
            <person name="Soltis D."/>
            <person name="Chen Z.-H."/>
        </authorList>
    </citation>
    <scope>NUCLEOTIDE SEQUENCE</scope>
    <source>
        <strain evidence="1">Whitten #5841</strain>
        <tissue evidence="1">Leaf</tissue>
    </source>
</reference>
<dbReference type="EMBL" id="CM035418">
    <property type="protein sequence ID" value="KAH7420795.1"/>
    <property type="molecule type" value="Genomic_DNA"/>
</dbReference>
<evidence type="ECO:0000313" key="2">
    <source>
        <dbReference type="Proteomes" id="UP000825935"/>
    </source>
</evidence>
<protein>
    <submittedName>
        <fullName evidence="1">Uncharacterized protein</fullName>
    </submittedName>
</protein>
<accession>A0A8T2THA9</accession>
<proteinExistence type="predicted"/>
<gene>
    <name evidence="1" type="ORF">KP509_13G022900</name>
</gene>
<sequence length="128" mass="14698">MALWWWFDVGLPVCKHPISFFCSTDDALLVQSETLLSLMLSVTSLIEIRKARTRCHFHFVMFADLWGVTLNTFPFAGKGARREAAAAMRKIQRQTNNGMSMQVIGIFILVRGMKMKRKEKQSIVLLNF</sequence>